<dbReference type="InterPro" id="IPR000515">
    <property type="entry name" value="MetI-like"/>
</dbReference>
<evidence type="ECO:0000256" key="1">
    <source>
        <dbReference type="ARBA" id="ARBA00004651"/>
    </source>
</evidence>
<dbReference type="GO" id="GO:0005886">
    <property type="term" value="C:plasma membrane"/>
    <property type="evidence" value="ECO:0007669"/>
    <property type="project" value="UniProtKB-SubCell"/>
</dbReference>
<feature type="domain" description="ABC transmembrane type-1" evidence="9">
    <location>
        <begin position="75"/>
        <end position="280"/>
    </location>
</feature>
<keyword evidence="4" id="KW-1003">Cell membrane</keyword>
<evidence type="ECO:0000256" key="5">
    <source>
        <dbReference type="ARBA" id="ARBA00022692"/>
    </source>
</evidence>
<evidence type="ECO:0000259" key="9">
    <source>
        <dbReference type="PROSITE" id="PS50928"/>
    </source>
</evidence>
<dbReference type="AlphaFoldDB" id="A0A0F9I4R6"/>
<dbReference type="PANTHER" id="PTHR42929:SF1">
    <property type="entry name" value="INNER MEMBRANE ABC TRANSPORTER PERMEASE PROTEIN YDCU-RELATED"/>
    <property type="match status" value="1"/>
</dbReference>
<comment type="subcellular location">
    <subcellularLocation>
        <location evidence="1">Cell membrane</location>
        <topology evidence="1">Multi-pass membrane protein</topology>
    </subcellularLocation>
</comment>
<feature type="transmembrane region" description="Helical" evidence="8">
    <location>
        <begin position="160"/>
        <end position="182"/>
    </location>
</feature>
<proteinExistence type="inferred from homology"/>
<dbReference type="PANTHER" id="PTHR42929">
    <property type="entry name" value="INNER MEMBRANE ABC TRANSPORTER PERMEASE PROTEIN YDCU-RELATED-RELATED"/>
    <property type="match status" value="1"/>
</dbReference>
<feature type="transmembrane region" description="Helical" evidence="8">
    <location>
        <begin position="26"/>
        <end position="46"/>
    </location>
</feature>
<evidence type="ECO:0000256" key="4">
    <source>
        <dbReference type="ARBA" id="ARBA00022475"/>
    </source>
</evidence>
<dbReference type="InterPro" id="IPR035906">
    <property type="entry name" value="MetI-like_sf"/>
</dbReference>
<evidence type="ECO:0000256" key="8">
    <source>
        <dbReference type="SAM" id="Phobius"/>
    </source>
</evidence>
<dbReference type="PROSITE" id="PS50928">
    <property type="entry name" value="ABC_TM1"/>
    <property type="match status" value="1"/>
</dbReference>
<organism evidence="10">
    <name type="scientific">marine sediment metagenome</name>
    <dbReference type="NCBI Taxonomy" id="412755"/>
    <lineage>
        <taxon>unclassified sequences</taxon>
        <taxon>metagenomes</taxon>
        <taxon>ecological metagenomes</taxon>
    </lineage>
</organism>
<keyword evidence="5 8" id="KW-0812">Transmembrane</keyword>
<accession>A0A0F9I4R6</accession>
<dbReference type="Gene3D" id="1.10.3720.10">
    <property type="entry name" value="MetI-like"/>
    <property type="match status" value="1"/>
</dbReference>
<keyword evidence="3" id="KW-0813">Transport</keyword>
<keyword evidence="6 8" id="KW-1133">Transmembrane helix</keyword>
<sequence>MSHLAARLWRHRGISGSLLLTPPMGWFVFIYLPALVVLLITAFWTVNSFTGVIERDWSLDNFVYIFSSHTYRDIILRTIVMAAAVTITDVVLAFPVAYYCARMASARIRILLFLLMLLPLWSMFVGPMYAWRIILADQGILNGLITSVGLSPLSISYSNWAVWIVFSYMWLPFVVAPTYAALERIPESYLEASGDLGGRSWRTFRKVIMPLAVPGVIAGSIFCFSLTLGGYIVPSLLGGPGSDLLGNVIFANVGAANNLPFAAALGIVPVVVMAVYLFFARRLGAFDMM</sequence>
<evidence type="ECO:0000256" key="7">
    <source>
        <dbReference type="ARBA" id="ARBA00023136"/>
    </source>
</evidence>
<name>A0A0F9I4R6_9ZZZZ</name>
<feature type="transmembrane region" description="Helical" evidence="8">
    <location>
        <begin position="110"/>
        <end position="131"/>
    </location>
</feature>
<dbReference type="EMBL" id="LAZR01013317">
    <property type="protein sequence ID" value="KKM22522.1"/>
    <property type="molecule type" value="Genomic_DNA"/>
</dbReference>
<gene>
    <name evidence="10" type="ORF">LCGC14_1624500</name>
</gene>
<evidence type="ECO:0000313" key="10">
    <source>
        <dbReference type="EMBL" id="KKM22522.1"/>
    </source>
</evidence>
<evidence type="ECO:0000256" key="6">
    <source>
        <dbReference type="ARBA" id="ARBA00022989"/>
    </source>
</evidence>
<keyword evidence="7 8" id="KW-0472">Membrane</keyword>
<dbReference type="GO" id="GO:0055085">
    <property type="term" value="P:transmembrane transport"/>
    <property type="evidence" value="ECO:0007669"/>
    <property type="project" value="InterPro"/>
</dbReference>
<feature type="transmembrane region" description="Helical" evidence="8">
    <location>
        <begin position="74"/>
        <end position="98"/>
    </location>
</feature>
<dbReference type="Pfam" id="PF00528">
    <property type="entry name" value="BPD_transp_1"/>
    <property type="match status" value="1"/>
</dbReference>
<evidence type="ECO:0000256" key="3">
    <source>
        <dbReference type="ARBA" id="ARBA00022448"/>
    </source>
</evidence>
<evidence type="ECO:0000256" key="2">
    <source>
        <dbReference type="ARBA" id="ARBA00007069"/>
    </source>
</evidence>
<reference evidence="10" key="1">
    <citation type="journal article" date="2015" name="Nature">
        <title>Complex archaea that bridge the gap between prokaryotes and eukaryotes.</title>
        <authorList>
            <person name="Spang A."/>
            <person name="Saw J.H."/>
            <person name="Jorgensen S.L."/>
            <person name="Zaremba-Niedzwiedzka K."/>
            <person name="Martijn J."/>
            <person name="Lind A.E."/>
            <person name="van Eijk R."/>
            <person name="Schleper C."/>
            <person name="Guy L."/>
            <person name="Ettema T.J."/>
        </authorList>
    </citation>
    <scope>NUCLEOTIDE SEQUENCE</scope>
</reference>
<protein>
    <recommendedName>
        <fullName evidence="9">ABC transmembrane type-1 domain-containing protein</fullName>
    </recommendedName>
</protein>
<dbReference type="CDD" id="cd06261">
    <property type="entry name" value="TM_PBP2"/>
    <property type="match status" value="1"/>
</dbReference>
<dbReference type="SUPFAM" id="SSF161098">
    <property type="entry name" value="MetI-like"/>
    <property type="match status" value="1"/>
</dbReference>
<feature type="transmembrane region" description="Helical" evidence="8">
    <location>
        <begin position="259"/>
        <end position="279"/>
    </location>
</feature>
<comment type="caution">
    <text evidence="10">The sequence shown here is derived from an EMBL/GenBank/DDBJ whole genome shotgun (WGS) entry which is preliminary data.</text>
</comment>
<feature type="transmembrane region" description="Helical" evidence="8">
    <location>
        <begin position="207"/>
        <end position="233"/>
    </location>
</feature>
<comment type="similarity">
    <text evidence="2">Belongs to the binding-protein-dependent transport system permease family. CysTW subfamily.</text>
</comment>